<reference evidence="1 2" key="1">
    <citation type="submission" date="2015-11" db="EMBL/GenBank/DDBJ databases">
        <title>Genomic analysis of 38 Legionella species identifies large and diverse effector repertoires.</title>
        <authorList>
            <person name="Burstein D."/>
            <person name="Amaro F."/>
            <person name="Zusman T."/>
            <person name="Lifshitz Z."/>
            <person name="Cohen O."/>
            <person name="Gilbert J.A."/>
            <person name="Pupko T."/>
            <person name="Shuman H.A."/>
            <person name="Segal G."/>
        </authorList>
    </citation>
    <scope>NUCLEOTIDE SEQUENCE [LARGE SCALE GENOMIC DNA]</scope>
    <source>
        <strain evidence="1 2">WIGA</strain>
    </source>
</reference>
<name>A0A0W0S219_LEGBO</name>
<evidence type="ECO:0000313" key="2">
    <source>
        <dbReference type="Proteomes" id="UP000054695"/>
    </source>
</evidence>
<protein>
    <submittedName>
        <fullName evidence="1">Uncharacterized protein</fullName>
    </submittedName>
</protein>
<dbReference type="PATRIC" id="fig|447.4.peg.262"/>
<dbReference type="AlphaFoldDB" id="A0A0W0S219"/>
<comment type="caution">
    <text evidence="1">The sequence shown here is derived from an EMBL/GenBank/DDBJ whole genome shotgun (WGS) entry which is preliminary data.</text>
</comment>
<gene>
    <name evidence="1" type="ORF">Lboz_0244</name>
</gene>
<dbReference type="Proteomes" id="UP000054695">
    <property type="component" value="Unassembled WGS sequence"/>
</dbReference>
<keyword evidence="2" id="KW-1185">Reference proteome</keyword>
<accession>A0A0W0S219</accession>
<dbReference type="OrthoDB" id="5653604at2"/>
<evidence type="ECO:0000313" key="1">
    <source>
        <dbReference type="EMBL" id="KTC77291.1"/>
    </source>
</evidence>
<dbReference type="EMBL" id="LNXU01000002">
    <property type="protein sequence ID" value="KTC77291.1"/>
    <property type="molecule type" value="Genomic_DNA"/>
</dbReference>
<proteinExistence type="predicted"/>
<dbReference type="RefSeq" id="WP_064115122.1">
    <property type="nucleotide sequence ID" value="NZ_CAAAIY010000026.1"/>
</dbReference>
<dbReference type="STRING" id="447.Lboz_0244"/>
<organism evidence="1 2">
    <name type="scientific">Legionella bozemanae</name>
    <name type="common">Fluoribacter bozemanae</name>
    <dbReference type="NCBI Taxonomy" id="447"/>
    <lineage>
        <taxon>Bacteria</taxon>
        <taxon>Pseudomonadati</taxon>
        <taxon>Pseudomonadota</taxon>
        <taxon>Gammaproteobacteria</taxon>
        <taxon>Legionellales</taxon>
        <taxon>Legionellaceae</taxon>
        <taxon>Legionella</taxon>
    </lineage>
</organism>
<sequence length="250" mass="28882">MSRLFQEKKNNVNRIIDSFIEAKIKVDAFCDTLNVLQNELRMANTKEEFDNVVHKMINEEKKVHHFLLELTKGTDEETLSKVKTYIADLPNFKNVMTLLSYTEITTKNIIAKKELLSLQEALSNLTEAQQTELLVFIKKLKELKPVAELLVNQKEYFKERLQEACSLDAIDKIEDEIQNKNHLITGALERLLPYPKDELVGEQIIELLKKNRHFLAILESFNVHELLMEEILNARATLITMNDESLSLGG</sequence>